<evidence type="ECO:0000313" key="10">
    <source>
        <dbReference type="EMBL" id="SNB72308.1"/>
    </source>
</evidence>
<dbReference type="Gene3D" id="4.10.910.10">
    <property type="entry name" value="30s ribosomal protein s13, domain 2"/>
    <property type="match status" value="1"/>
</dbReference>
<dbReference type="FunFam" id="4.10.910.10:FF:000001">
    <property type="entry name" value="30S ribosomal protein S13"/>
    <property type="match status" value="1"/>
</dbReference>
<evidence type="ECO:0000256" key="4">
    <source>
        <dbReference type="ARBA" id="ARBA00022980"/>
    </source>
</evidence>
<dbReference type="NCBIfam" id="TIGR03631">
    <property type="entry name" value="uS13_bact"/>
    <property type="match status" value="1"/>
</dbReference>
<dbReference type="GO" id="GO:0005829">
    <property type="term" value="C:cytosol"/>
    <property type="evidence" value="ECO:0007669"/>
    <property type="project" value="TreeGrafter"/>
</dbReference>
<dbReference type="FunFam" id="1.10.8.50:FF:000001">
    <property type="entry name" value="30S ribosomal protein S13"/>
    <property type="match status" value="1"/>
</dbReference>
<sequence>MARIAGVNIPTNKRVIIALQYIHGIGPKKAEEICEKVSISADRRVNQLSDAEVLQIRETIDRDYMVEGDLRREVAMNIKRLMDLGCYRGLRHRRQLPVRGQRTHTNARTRKGKAKPIAGKKK</sequence>
<dbReference type="PIRSF" id="PIRSF002134">
    <property type="entry name" value="Ribosomal_S13"/>
    <property type="match status" value="1"/>
</dbReference>
<evidence type="ECO:0000256" key="3">
    <source>
        <dbReference type="ARBA" id="ARBA00022884"/>
    </source>
</evidence>
<keyword evidence="5 7" id="KW-0687">Ribonucleoprotein</keyword>
<dbReference type="GO" id="GO:0015935">
    <property type="term" value="C:small ribosomal subunit"/>
    <property type="evidence" value="ECO:0007669"/>
    <property type="project" value="TreeGrafter"/>
</dbReference>
<evidence type="ECO:0000256" key="6">
    <source>
        <dbReference type="ARBA" id="ARBA00035166"/>
    </source>
</evidence>
<dbReference type="InterPro" id="IPR027437">
    <property type="entry name" value="Rbsml_uS13_C"/>
</dbReference>
<evidence type="ECO:0000256" key="5">
    <source>
        <dbReference type="ARBA" id="ARBA00023274"/>
    </source>
</evidence>
<keyword evidence="2 7" id="KW-0699">rRNA-binding</keyword>
<comment type="function">
    <text evidence="7">Located at the top of the head of the 30S subunit, it contacts several helices of the 16S rRNA. In the 70S ribosome it contacts the 23S rRNA (bridge B1a) and protein L5 of the 50S subunit (bridge B1b), connecting the 2 subunits; these bridges are implicated in subunit movement. Contacts the tRNAs in the A and P-sites.</text>
</comment>
<keyword evidence="11" id="KW-1185">Reference proteome</keyword>
<dbReference type="HAMAP" id="MF_01315">
    <property type="entry name" value="Ribosomal_uS13"/>
    <property type="match status" value="1"/>
</dbReference>
<evidence type="ECO:0000256" key="8">
    <source>
        <dbReference type="RuleBase" id="RU003830"/>
    </source>
</evidence>
<evidence type="ECO:0000256" key="2">
    <source>
        <dbReference type="ARBA" id="ARBA00022730"/>
    </source>
</evidence>
<evidence type="ECO:0000313" key="11">
    <source>
        <dbReference type="Proteomes" id="UP000198418"/>
    </source>
</evidence>
<dbReference type="InterPro" id="IPR001892">
    <property type="entry name" value="Ribosomal_uS13"/>
</dbReference>
<keyword evidence="4 7" id="KW-0689">Ribosomal protein</keyword>
<dbReference type="RefSeq" id="WP_088520743.1">
    <property type="nucleotide sequence ID" value="NZ_FYDG01000004.1"/>
</dbReference>
<dbReference type="Pfam" id="PF00416">
    <property type="entry name" value="Ribosomal_S13"/>
    <property type="match status" value="1"/>
</dbReference>
<dbReference type="Proteomes" id="UP000198418">
    <property type="component" value="Unassembled WGS sequence"/>
</dbReference>
<keyword evidence="3 7" id="KW-0694">RNA-binding</keyword>
<proteinExistence type="inferred from homology"/>
<gene>
    <name evidence="7" type="primary">rpsM</name>
    <name evidence="10" type="ORF">SAMN06265338_104309</name>
</gene>
<dbReference type="Gene3D" id="1.10.8.50">
    <property type="match status" value="1"/>
</dbReference>
<dbReference type="PANTHER" id="PTHR10871">
    <property type="entry name" value="30S RIBOSOMAL PROTEIN S13/40S RIBOSOMAL PROTEIN S18"/>
    <property type="match status" value="1"/>
</dbReference>
<dbReference type="SUPFAM" id="SSF46946">
    <property type="entry name" value="S13-like H2TH domain"/>
    <property type="match status" value="1"/>
</dbReference>
<name>A0A212RIP7_RHOAC</name>
<keyword evidence="7" id="KW-0820">tRNA-binding</keyword>
<dbReference type="AlphaFoldDB" id="A0A212RIP7"/>
<dbReference type="OrthoDB" id="9803610at2"/>
<dbReference type="InterPro" id="IPR019980">
    <property type="entry name" value="Ribosomal_uS13_bac-type"/>
</dbReference>
<dbReference type="InterPro" id="IPR010979">
    <property type="entry name" value="Ribosomal_uS13-like_H2TH"/>
</dbReference>
<reference evidence="11" key="1">
    <citation type="submission" date="2017-06" db="EMBL/GenBank/DDBJ databases">
        <authorList>
            <person name="Varghese N."/>
            <person name="Submissions S."/>
        </authorList>
    </citation>
    <scope>NUCLEOTIDE SEQUENCE [LARGE SCALE GENOMIC DNA]</scope>
    <source>
        <strain evidence="11">DSM 137</strain>
    </source>
</reference>
<dbReference type="GO" id="GO:0003735">
    <property type="term" value="F:structural constituent of ribosome"/>
    <property type="evidence" value="ECO:0007669"/>
    <property type="project" value="InterPro"/>
</dbReference>
<dbReference type="EMBL" id="FYDG01000004">
    <property type="protein sequence ID" value="SNB72308.1"/>
    <property type="molecule type" value="Genomic_DNA"/>
</dbReference>
<dbReference type="GO" id="GO:0000049">
    <property type="term" value="F:tRNA binding"/>
    <property type="evidence" value="ECO:0007669"/>
    <property type="project" value="UniProtKB-UniRule"/>
</dbReference>
<organism evidence="10 11">
    <name type="scientific">Rhodoblastus acidophilus</name>
    <name type="common">Rhodopseudomonas acidophila</name>
    <dbReference type="NCBI Taxonomy" id="1074"/>
    <lineage>
        <taxon>Bacteria</taxon>
        <taxon>Pseudomonadati</taxon>
        <taxon>Pseudomonadota</taxon>
        <taxon>Alphaproteobacteria</taxon>
        <taxon>Hyphomicrobiales</taxon>
        <taxon>Rhodoblastaceae</taxon>
        <taxon>Rhodoblastus</taxon>
    </lineage>
</organism>
<comment type="similarity">
    <text evidence="1 7 8">Belongs to the universal ribosomal protein uS13 family.</text>
</comment>
<evidence type="ECO:0000256" key="1">
    <source>
        <dbReference type="ARBA" id="ARBA00008080"/>
    </source>
</evidence>
<evidence type="ECO:0000256" key="7">
    <source>
        <dbReference type="HAMAP-Rule" id="MF_01315"/>
    </source>
</evidence>
<evidence type="ECO:0000256" key="9">
    <source>
        <dbReference type="SAM" id="MobiDB-lite"/>
    </source>
</evidence>
<protein>
    <recommendedName>
        <fullName evidence="6 7">Small ribosomal subunit protein uS13</fullName>
    </recommendedName>
</protein>
<feature type="region of interest" description="Disordered" evidence="9">
    <location>
        <begin position="95"/>
        <end position="122"/>
    </location>
</feature>
<dbReference type="GO" id="GO:0019843">
    <property type="term" value="F:rRNA binding"/>
    <property type="evidence" value="ECO:0007669"/>
    <property type="project" value="UniProtKB-UniRule"/>
</dbReference>
<dbReference type="GO" id="GO:0006412">
    <property type="term" value="P:translation"/>
    <property type="evidence" value="ECO:0007669"/>
    <property type="project" value="UniProtKB-UniRule"/>
</dbReference>
<comment type="subunit">
    <text evidence="7">Part of the 30S ribosomal subunit. Forms a loose heterodimer with protein S19. Forms two bridges to the 50S subunit in the 70S ribosome.</text>
</comment>
<accession>A0A212RIP7</accession>
<dbReference type="PROSITE" id="PS50159">
    <property type="entry name" value="RIBOSOMAL_S13_2"/>
    <property type="match status" value="1"/>
</dbReference>
<dbReference type="PANTHER" id="PTHR10871:SF1">
    <property type="entry name" value="SMALL RIBOSOMAL SUBUNIT PROTEIN US13M"/>
    <property type="match status" value="1"/>
</dbReference>